<protein>
    <submittedName>
        <fullName evidence="5">Gamma-aminobutyric acid receptor subunit delta</fullName>
    </submittedName>
</protein>
<dbReference type="SUPFAM" id="SSF63712">
    <property type="entry name" value="Nicotinic receptor ligand binding domain-like"/>
    <property type="match status" value="1"/>
</dbReference>
<feature type="non-terminal residue" evidence="5">
    <location>
        <position position="1"/>
    </location>
</feature>
<evidence type="ECO:0000256" key="2">
    <source>
        <dbReference type="ARBA" id="ARBA00023136"/>
    </source>
</evidence>
<keyword evidence="5" id="KW-0675">Receptor</keyword>
<feature type="transmembrane region" description="Helical" evidence="3">
    <location>
        <begin position="236"/>
        <end position="256"/>
    </location>
</feature>
<feature type="transmembrane region" description="Helical" evidence="3">
    <location>
        <begin position="377"/>
        <end position="395"/>
    </location>
</feature>
<keyword evidence="3" id="KW-0812">Transmembrane</keyword>
<dbReference type="OrthoDB" id="6422395at2759"/>
<dbReference type="InterPro" id="IPR006202">
    <property type="entry name" value="Neur_chan_lig-bd"/>
</dbReference>
<proteinExistence type="predicted"/>
<dbReference type="PROSITE" id="PS00236">
    <property type="entry name" value="NEUROTR_ION_CHANNEL"/>
    <property type="match status" value="1"/>
</dbReference>
<evidence type="ECO:0000313" key="6">
    <source>
        <dbReference type="Proteomes" id="UP000094527"/>
    </source>
</evidence>
<dbReference type="GO" id="GO:0004888">
    <property type="term" value="F:transmembrane signaling receptor activity"/>
    <property type="evidence" value="ECO:0007669"/>
    <property type="project" value="InterPro"/>
</dbReference>
<name>A0A1D2N679_ORCCI</name>
<keyword evidence="6" id="KW-1185">Reference proteome</keyword>
<dbReference type="GO" id="GO:0005230">
    <property type="term" value="F:extracellular ligand-gated monoatomic ion channel activity"/>
    <property type="evidence" value="ECO:0007669"/>
    <property type="project" value="InterPro"/>
</dbReference>
<dbReference type="Proteomes" id="UP000094527">
    <property type="component" value="Unassembled WGS sequence"/>
</dbReference>
<dbReference type="InterPro" id="IPR006201">
    <property type="entry name" value="Neur_channel"/>
</dbReference>
<comment type="caution">
    <text evidence="5">The sequence shown here is derived from an EMBL/GenBank/DDBJ whole genome shotgun (WGS) entry which is preliminary data.</text>
</comment>
<evidence type="ECO:0000259" key="4">
    <source>
        <dbReference type="Pfam" id="PF02931"/>
    </source>
</evidence>
<dbReference type="InterPro" id="IPR018000">
    <property type="entry name" value="Neurotransmitter_ion_chnl_CS"/>
</dbReference>
<reference evidence="5 6" key="1">
    <citation type="journal article" date="2016" name="Genome Biol. Evol.">
        <title>Gene Family Evolution Reflects Adaptation to Soil Environmental Stressors in the Genome of the Collembolan Orchesella cincta.</title>
        <authorList>
            <person name="Faddeeva-Vakhrusheva A."/>
            <person name="Derks M.F."/>
            <person name="Anvar S.Y."/>
            <person name="Agamennone V."/>
            <person name="Suring W."/>
            <person name="Smit S."/>
            <person name="van Straalen N.M."/>
            <person name="Roelofs D."/>
        </authorList>
    </citation>
    <scope>NUCLEOTIDE SEQUENCE [LARGE SCALE GENOMIC DNA]</scope>
    <source>
        <tissue evidence="5">Mixed pool</tissue>
    </source>
</reference>
<feature type="domain" description="Neurotransmitter-gated ion-channel ligand-binding" evidence="4">
    <location>
        <begin position="43"/>
        <end position="222"/>
    </location>
</feature>
<dbReference type="GO" id="GO:0016020">
    <property type="term" value="C:membrane"/>
    <property type="evidence" value="ECO:0007669"/>
    <property type="project" value="UniProtKB-SubCell"/>
</dbReference>
<dbReference type="Gene3D" id="1.20.58.390">
    <property type="entry name" value="Neurotransmitter-gated ion-channel transmembrane domain"/>
    <property type="match status" value="1"/>
</dbReference>
<comment type="subcellular location">
    <subcellularLocation>
        <location evidence="1">Membrane</location>
        <topology evidence="1">Multi-pass membrane protein</topology>
    </subcellularLocation>
</comment>
<feature type="transmembrane region" description="Helical" evidence="3">
    <location>
        <begin position="329"/>
        <end position="350"/>
    </location>
</feature>
<accession>A0A1D2N679</accession>
<dbReference type="InterPro" id="IPR038050">
    <property type="entry name" value="Neuro_actylchol_rec"/>
</dbReference>
<keyword evidence="2 3" id="KW-0472">Membrane</keyword>
<evidence type="ECO:0000256" key="1">
    <source>
        <dbReference type="ARBA" id="ARBA00004141"/>
    </source>
</evidence>
<dbReference type="EMBL" id="LJIJ01000187">
    <property type="protein sequence ID" value="ODN00779.1"/>
    <property type="molecule type" value="Genomic_DNA"/>
</dbReference>
<dbReference type="Gene3D" id="2.70.170.10">
    <property type="entry name" value="Neurotransmitter-gated ion-channel ligand-binding domain"/>
    <property type="match status" value="1"/>
</dbReference>
<dbReference type="STRING" id="48709.A0A1D2N679"/>
<organism evidence="5 6">
    <name type="scientific">Orchesella cincta</name>
    <name type="common">Springtail</name>
    <name type="synonym">Podura cincta</name>
    <dbReference type="NCBI Taxonomy" id="48709"/>
    <lineage>
        <taxon>Eukaryota</taxon>
        <taxon>Metazoa</taxon>
        <taxon>Ecdysozoa</taxon>
        <taxon>Arthropoda</taxon>
        <taxon>Hexapoda</taxon>
        <taxon>Collembola</taxon>
        <taxon>Entomobryomorpha</taxon>
        <taxon>Entomobryoidea</taxon>
        <taxon>Orchesellidae</taxon>
        <taxon>Orchesellinae</taxon>
        <taxon>Orchesella</taxon>
    </lineage>
</organism>
<dbReference type="Pfam" id="PF02931">
    <property type="entry name" value="Neur_chan_LBD"/>
    <property type="match status" value="1"/>
</dbReference>
<dbReference type="PANTHER" id="PTHR18945">
    <property type="entry name" value="NEUROTRANSMITTER GATED ION CHANNEL"/>
    <property type="match status" value="1"/>
</dbReference>
<dbReference type="InterPro" id="IPR036734">
    <property type="entry name" value="Neur_chan_lig-bd_sf"/>
</dbReference>
<dbReference type="AlphaFoldDB" id="A0A1D2N679"/>
<keyword evidence="3" id="KW-1133">Transmembrane helix</keyword>
<evidence type="ECO:0000313" key="5">
    <source>
        <dbReference type="EMBL" id="ODN00779.1"/>
    </source>
</evidence>
<evidence type="ECO:0000256" key="3">
    <source>
        <dbReference type="SAM" id="Phobius"/>
    </source>
</evidence>
<gene>
    <name evidence="5" type="ORF">Ocin01_05914</name>
</gene>
<sequence length="396" mass="44001">NPKFKLFFNNVRIHSSTKTDCFTVAFIFFLVQNSISNVAALDLPGNYSASARPNQDGVADVVNVSIELLSIRGVSETKSEMTVDIAMHTSWVDARLLEQVSRDTLFVGHIPTIWIPSVQIANSESGSHASSKALHLGKDGLVKYSKKMTTHISCPISLAKYPFDRQACRLQLNSFGYTTLHLVLVWHGTINDDVPTYHPEFSFSYAEQTSENIKTVDGEYSNLFLEVAVSRCPLRVIFRAMLPSVLLLAFSYYVTFCHCNLLRSKSTPSANGHHVEATVVAQPVIECTTPERSLIIVAINGIVLLVIVFVAQMNFIDSPKSSAVSGLDVWLNVITAMVFMILWHSVQLYFNEGNMSSDKMNPSEACYVNRTTNMLKIGIPVVFVVFFVVYCGVYLS</sequence>
<feature type="transmembrane region" description="Helical" evidence="3">
    <location>
        <begin position="294"/>
        <end position="317"/>
    </location>
</feature>